<dbReference type="AlphaFoldDB" id="A0A9P5Q559"/>
<gene>
    <name evidence="1" type="ORF">BDP27DRAFT_1195505</name>
</gene>
<reference evidence="1" key="1">
    <citation type="submission" date="2020-11" db="EMBL/GenBank/DDBJ databases">
        <authorList>
            <consortium name="DOE Joint Genome Institute"/>
            <person name="Ahrendt S."/>
            <person name="Riley R."/>
            <person name="Andreopoulos W."/>
            <person name="Labutti K."/>
            <person name="Pangilinan J."/>
            <person name="Ruiz-Duenas F.J."/>
            <person name="Barrasa J.M."/>
            <person name="Sanchez-Garcia M."/>
            <person name="Camarero S."/>
            <person name="Miyauchi S."/>
            <person name="Serrano A."/>
            <person name="Linde D."/>
            <person name="Babiker R."/>
            <person name="Drula E."/>
            <person name="Ayuso-Fernandez I."/>
            <person name="Pacheco R."/>
            <person name="Padilla G."/>
            <person name="Ferreira P."/>
            <person name="Barriuso J."/>
            <person name="Kellner H."/>
            <person name="Castanera R."/>
            <person name="Alfaro M."/>
            <person name="Ramirez L."/>
            <person name="Pisabarro A.G."/>
            <person name="Kuo A."/>
            <person name="Tritt A."/>
            <person name="Lipzen A."/>
            <person name="He G."/>
            <person name="Yan M."/>
            <person name="Ng V."/>
            <person name="Cullen D."/>
            <person name="Martin F."/>
            <person name="Rosso M.-N."/>
            <person name="Henrissat B."/>
            <person name="Hibbett D."/>
            <person name="Martinez A.T."/>
            <person name="Grigoriev I.V."/>
        </authorList>
    </citation>
    <scope>NUCLEOTIDE SEQUENCE</scope>
    <source>
        <strain evidence="1">AH 40177</strain>
    </source>
</reference>
<comment type="caution">
    <text evidence="1">The sequence shown here is derived from an EMBL/GenBank/DDBJ whole genome shotgun (WGS) entry which is preliminary data.</text>
</comment>
<dbReference type="EMBL" id="JADNRY010000009">
    <property type="protein sequence ID" value="KAF9075638.1"/>
    <property type="molecule type" value="Genomic_DNA"/>
</dbReference>
<evidence type="ECO:0000313" key="2">
    <source>
        <dbReference type="Proteomes" id="UP000772434"/>
    </source>
</evidence>
<name>A0A9P5Q559_9AGAR</name>
<dbReference type="Proteomes" id="UP000772434">
    <property type="component" value="Unassembled WGS sequence"/>
</dbReference>
<dbReference type="OrthoDB" id="2898509at2759"/>
<feature type="non-terminal residue" evidence="1">
    <location>
        <position position="1"/>
    </location>
</feature>
<proteinExistence type="predicted"/>
<evidence type="ECO:0000313" key="1">
    <source>
        <dbReference type="EMBL" id="KAF9075638.1"/>
    </source>
</evidence>
<accession>A0A9P5Q559</accession>
<feature type="non-terminal residue" evidence="1">
    <location>
        <position position="51"/>
    </location>
</feature>
<organism evidence="1 2">
    <name type="scientific">Rhodocollybia butyracea</name>
    <dbReference type="NCBI Taxonomy" id="206335"/>
    <lineage>
        <taxon>Eukaryota</taxon>
        <taxon>Fungi</taxon>
        <taxon>Dikarya</taxon>
        <taxon>Basidiomycota</taxon>
        <taxon>Agaricomycotina</taxon>
        <taxon>Agaricomycetes</taxon>
        <taxon>Agaricomycetidae</taxon>
        <taxon>Agaricales</taxon>
        <taxon>Marasmiineae</taxon>
        <taxon>Omphalotaceae</taxon>
        <taxon>Rhodocollybia</taxon>
    </lineage>
</organism>
<sequence length="51" mass="5542">AAGIGRDTNRNAHIITIGRNEANAKANISTFPKSTVHGARHEFIQWDATLV</sequence>
<protein>
    <submittedName>
        <fullName evidence="1">Uncharacterized protein</fullName>
    </submittedName>
</protein>
<keyword evidence="2" id="KW-1185">Reference proteome</keyword>